<accession>A0A2V3YCF1</accession>
<keyword evidence="1" id="KW-1133">Transmembrane helix</keyword>
<proteinExistence type="predicted"/>
<dbReference type="RefSeq" id="WP_110321341.1">
    <property type="nucleotide sequence ID" value="NZ_QJKD01000001.1"/>
</dbReference>
<comment type="caution">
    <text evidence="2">The sequence shown here is derived from an EMBL/GenBank/DDBJ whole genome shotgun (WGS) entry which is preliminary data.</text>
</comment>
<feature type="transmembrane region" description="Helical" evidence="1">
    <location>
        <begin position="78"/>
        <end position="98"/>
    </location>
</feature>
<keyword evidence="3" id="KW-1185">Reference proteome</keyword>
<dbReference type="EMBL" id="QJKD01000001">
    <property type="protein sequence ID" value="PXX57045.1"/>
    <property type="molecule type" value="Genomic_DNA"/>
</dbReference>
<reference evidence="2 3" key="1">
    <citation type="submission" date="2018-05" db="EMBL/GenBank/DDBJ databases">
        <title>Genomic Encyclopedia of Type Strains, Phase IV (KMG-IV): sequencing the most valuable type-strain genomes for metagenomic binning, comparative biology and taxonomic classification.</title>
        <authorList>
            <person name="Goeker M."/>
        </authorList>
    </citation>
    <scope>NUCLEOTIDE SEQUENCE [LARGE SCALE GENOMIC DNA]</scope>
    <source>
        <strain evidence="2 3">DSM 24995</strain>
    </source>
</reference>
<protein>
    <submittedName>
        <fullName evidence="2">Uncharacterized protein</fullName>
    </submittedName>
</protein>
<dbReference type="GeneID" id="86059699"/>
<sequence>MSLQRKKILQDYVPKQIPTENRKGCQTEYIYQGDWYVWDCTPDTLRSFRLRALAATLLTVCFFLFGALQRTVCNTVSFVAIPSIFSILALMFGTYGLFSRFLRVSRLQEYDFRSMHFKVQAGFGAYTVFILLAAAACFFTIASGNFFFIGRELFTACCYLICGVLSLAICLCFKKLPYHREYGGHYR</sequence>
<keyword evidence="1" id="KW-0472">Membrane</keyword>
<organism evidence="2 3">
    <name type="scientific">Hungatella effluvii</name>
    <dbReference type="NCBI Taxonomy" id="1096246"/>
    <lineage>
        <taxon>Bacteria</taxon>
        <taxon>Bacillati</taxon>
        <taxon>Bacillota</taxon>
        <taxon>Clostridia</taxon>
        <taxon>Lachnospirales</taxon>
        <taxon>Lachnospiraceae</taxon>
        <taxon>Hungatella</taxon>
    </lineage>
</organism>
<dbReference type="Proteomes" id="UP000248057">
    <property type="component" value="Unassembled WGS sequence"/>
</dbReference>
<dbReference type="AlphaFoldDB" id="A0A2V3YCF1"/>
<gene>
    <name evidence="2" type="ORF">DFR60_101352</name>
</gene>
<evidence type="ECO:0000313" key="2">
    <source>
        <dbReference type="EMBL" id="PXX57045.1"/>
    </source>
</evidence>
<feature type="transmembrane region" description="Helical" evidence="1">
    <location>
        <begin position="52"/>
        <end position="72"/>
    </location>
</feature>
<evidence type="ECO:0000256" key="1">
    <source>
        <dbReference type="SAM" id="Phobius"/>
    </source>
</evidence>
<evidence type="ECO:0000313" key="3">
    <source>
        <dbReference type="Proteomes" id="UP000248057"/>
    </source>
</evidence>
<keyword evidence="1" id="KW-0812">Transmembrane</keyword>
<feature type="transmembrane region" description="Helical" evidence="1">
    <location>
        <begin position="119"/>
        <end position="141"/>
    </location>
</feature>
<feature type="transmembrane region" description="Helical" evidence="1">
    <location>
        <begin position="153"/>
        <end position="173"/>
    </location>
</feature>
<name>A0A2V3YCF1_9FIRM</name>